<keyword evidence="2" id="KW-1185">Reference proteome</keyword>
<dbReference type="EMBL" id="VMBP01000003">
    <property type="protein sequence ID" value="TSJ62039.1"/>
    <property type="molecule type" value="Genomic_DNA"/>
</dbReference>
<evidence type="ECO:0000313" key="2">
    <source>
        <dbReference type="Proteomes" id="UP000315321"/>
    </source>
</evidence>
<accession>A0ABY3DQD8</accession>
<organism evidence="1 2">
    <name type="scientific">Ancylobacter moscoviensis</name>
    <dbReference type="NCBI Taxonomy" id="2597768"/>
    <lineage>
        <taxon>Bacteria</taxon>
        <taxon>Pseudomonadati</taxon>
        <taxon>Pseudomonadota</taxon>
        <taxon>Alphaproteobacteria</taxon>
        <taxon>Hyphomicrobiales</taxon>
        <taxon>Xanthobacteraceae</taxon>
        <taxon>Ancylobacter</taxon>
    </lineage>
</organism>
<comment type="caution">
    <text evidence="1">The sequence shown here is derived from an EMBL/GenBank/DDBJ whole genome shotgun (WGS) entry which is preliminary data.</text>
</comment>
<gene>
    <name evidence="1" type="ORF">FO470_10710</name>
</gene>
<dbReference type="Proteomes" id="UP000315321">
    <property type="component" value="Unassembled WGS sequence"/>
</dbReference>
<reference evidence="1 2" key="1">
    <citation type="submission" date="2019-07" db="EMBL/GenBank/DDBJ databases">
        <authorList>
            <person name="Grouzdev D.S."/>
        </authorList>
    </citation>
    <scope>NUCLEOTIDE SEQUENCE [LARGE SCALE GENOMIC DNA]</scope>
    <source>
        <strain evidence="1 2">3C</strain>
    </source>
</reference>
<dbReference type="RefSeq" id="WP_144342956.1">
    <property type="nucleotide sequence ID" value="NZ_VMBP01000003.1"/>
</dbReference>
<name>A0ABY3DQD8_9HYPH</name>
<protein>
    <recommendedName>
        <fullName evidence="3">DUF2125 domain-containing protein</fullName>
    </recommendedName>
</protein>
<proteinExistence type="predicted"/>
<sequence length="664" mass="70064">MRKTFIVALVALLVAGIGGYFGFTFYVGYLARSHVAAVLANLKANGVEATTGEVRYDVFDGRFELRDIALAAPGQGALKVASFLATGVERPSPARLFAKKVEIEGIVFDGPLPLAPEIDASYRAPRIDVTALEIPSATPGAGTAWQVALAFLEQVTADRIAIPESTVSTRAGAGDSRIETDVTHGAVTFERLVDGRFATATIEPSTFTLGGAPRNAGKGSVGRVSAEGVDVGAMLVLLDPERRLAADAFRTVYGAISVDGYEVTTDGGLRQRWKSMALRDLAIRPSAIPAEELFAMGQRLQQLATQGKEPSPEEAAQIMQLVAGVYDEGLRIGSIVFDGMDGTTPDGGKASLASLKAGPLEGGRFDQIALDKLSGTEADGKTFRVARLFVGGLRPGTMMDLAAEATRDAKALLNWPARLFSVLGTFELDDAEAPTDKGEPVNIDKLSLSWNGETDALPTRIAATLRMTGPTDAVSAADTAFALVPGQAQRVNVAMDVKADWNEGSGTATLDPIYVEVSDAFAVSARLTLNDVDDSVFSAQPDEAIAGAAQVNLGQLVISVTDAGLYDQKLEEAAKEQGIKPAEIRQLFAGFAELLLSETVSERPELGPAVQAFVSFIQKPMSTLALRITPRSEPLPVMTIVETLNGDNPLGVVDELDVEVADTP</sequence>
<evidence type="ECO:0008006" key="3">
    <source>
        <dbReference type="Google" id="ProtNLM"/>
    </source>
</evidence>
<evidence type="ECO:0000313" key="1">
    <source>
        <dbReference type="EMBL" id="TSJ62039.1"/>
    </source>
</evidence>